<protein>
    <submittedName>
        <fullName evidence="1">Uncharacterized protein</fullName>
    </submittedName>
</protein>
<proteinExistence type="predicted"/>
<dbReference type="AlphaFoldDB" id="A0AAV4GHS8"/>
<reference evidence="1 2" key="1">
    <citation type="journal article" date="2021" name="Elife">
        <title>Chloroplast acquisition without the gene transfer in kleptoplastic sea slugs, Plakobranchus ocellatus.</title>
        <authorList>
            <person name="Maeda T."/>
            <person name="Takahashi S."/>
            <person name="Yoshida T."/>
            <person name="Shimamura S."/>
            <person name="Takaki Y."/>
            <person name="Nagai Y."/>
            <person name="Toyoda A."/>
            <person name="Suzuki Y."/>
            <person name="Arimoto A."/>
            <person name="Ishii H."/>
            <person name="Satoh N."/>
            <person name="Nishiyama T."/>
            <person name="Hasebe M."/>
            <person name="Maruyama T."/>
            <person name="Minagawa J."/>
            <person name="Obokata J."/>
            <person name="Shigenobu S."/>
        </authorList>
    </citation>
    <scope>NUCLEOTIDE SEQUENCE [LARGE SCALE GENOMIC DNA]</scope>
</reference>
<evidence type="ECO:0000313" key="2">
    <source>
        <dbReference type="Proteomes" id="UP000762676"/>
    </source>
</evidence>
<organism evidence="1 2">
    <name type="scientific">Elysia marginata</name>
    <dbReference type="NCBI Taxonomy" id="1093978"/>
    <lineage>
        <taxon>Eukaryota</taxon>
        <taxon>Metazoa</taxon>
        <taxon>Spiralia</taxon>
        <taxon>Lophotrochozoa</taxon>
        <taxon>Mollusca</taxon>
        <taxon>Gastropoda</taxon>
        <taxon>Heterobranchia</taxon>
        <taxon>Euthyneura</taxon>
        <taxon>Panpulmonata</taxon>
        <taxon>Sacoglossa</taxon>
        <taxon>Placobranchoidea</taxon>
        <taxon>Plakobranchidae</taxon>
        <taxon>Elysia</taxon>
    </lineage>
</organism>
<dbReference type="InterPro" id="IPR029063">
    <property type="entry name" value="SAM-dependent_MTases_sf"/>
</dbReference>
<gene>
    <name evidence="1" type="ORF">ElyMa_000686200</name>
</gene>
<sequence>MSSANGKISTSSDVEQTLLRPDISFEDSQTIYLKWAEDGTYDELHEEQHQMHTGQVMMADIMGSLFSDKTNVRLLDAGAGTGLAGAKVGMMLCALLELSVQVPSPPSGFWEFIRVTKKGGYIINCMREEFLWTVPQ</sequence>
<comment type="caution">
    <text evidence="1">The sequence shown here is derived from an EMBL/GenBank/DDBJ whole genome shotgun (WGS) entry which is preliminary data.</text>
</comment>
<evidence type="ECO:0000313" key="1">
    <source>
        <dbReference type="EMBL" id="GFR85039.1"/>
    </source>
</evidence>
<name>A0AAV4GHS8_9GAST</name>
<dbReference type="SUPFAM" id="SSF53335">
    <property type="entry name" value="S-adenosyl-L-methionine-dependent methyltransferases"/>
    <property type="match status" value="1"/>
</dbReference>
<accession>A0AAV4GHS8</accession>
<dbReference type="EMBL" id="BMAT01001411">
    <property type="protein sequence ID" value="GFR85039.1"/>
    <property type="molecule type" value="Genomic_DNA"/>
</dbReference>
<keyword evidence="2" id="KW-1185">Reference proteome</keyword>
<dbReference type="Proteomes" id="UP000762676">
    <property type="component" value="Unassembled WGS sequence"/>
</dbReference>